<name>A0AAD8DFR3_ACIOX</name>
<protein>
    <submittedName>
        <fullName evidence="1">Uncharacterized protein</fullName>
    </submittedName>
</protein>
<dbReference type="PANTHER" id="PTHR24114:SF2">
    <property type="entry name" value="F-BOX DOMAIN-CONTAINING PROTEIN-RELATED"/>
    <property type="match status" value="1"/>
</dbReference>
<proteinExistence type="predicted"/>
<dbReference type="SMART" id="SM00368">
    <property type="entry name" value="LRR_RI"/>
    <property type="match status" value="3"/>
</dbReference>
<gene>
    <name evidence="1" type="ORF">AOXY_G9343</name>
</gene>
<dbReference type="AlphaFoldDB" id="A0AAD8DFR3"/>
<dbReference type="InterPro" id="IPR032675">
    <property type="entry name" value="LRR_dom_sf"/>
</dbReference>
<organism evidence="1 2">
    <name type="scientific">Acipenser oxyrinchus oxyrinchus</name>
    <dbReference type="NCBI Taxonomy" id="40147"/>
    <lineage>
        <taxon>Eukaryota</taxon>
        <taxon>Metazoa</taxon>
        <taxon>Chordata</taxon>
        <taxon>Craniata</taxon>
        <taxon>Vertebrata</taxon>
        <taxon>Euteleostomi</taxon>
        <taxon>Actinopterygii</taxon>
        <taxon>Chondrostei</taxon>
        <taxon>Acipenseriformes</taxon>
        <taxon>Acipenseridae</taxon>
        <taxon>Acipenser</taxon>
    </lineage>
</organism>
<reference evidence="1" key="1">
    <citation type="submission" date="2022-02" db="EMBL/GenBank/DDBJ databases">
        <title>Atlantic sturgeon de novo genome assembly.</title>
        <authorList>
            <person name="Stock M."/>
            <person name="Klopp C."/>
            <person name="Guiguen Y."/>
            <person name="Cabau C."/>
            <person name="Parinello H."/>
            <person name="Santidrian Yebra-Pimentel E."/>
            <person name="Kuhl H."/>
            <person name="Dirks R.P."/>
            <person name="Guessner J."/>
            <person name="Wuertz S."/>
            <person name="Du K."/>
            <person name="Schartl M."/>
        </authorList>
    </citation>
    <scope>NUCLEOTIDE SEQUENCE</scope>
    <source>
        <strain evidence="1">STURGEONOMICS-FGT-2020</strain>
        <tissue evidence="1">Whole blood</tissue>
    </source>
</reference>
<accession>A0AAD8DFR3</accession>
<keyword evidence="2" id="KW-1185">Reference proteome</keyword>
<dbReference type="Gene3D" id="3.80.10.10">
    <property type="entry name" value="Ribonuclease Inhibitor"/>
    <property type="match status" value="2"/>
</dbReference>
<sequence length="409" mass="45454">MARKRKEKKGRANAKKGGSTTDVAVLLKRFMKTYEKHCIQTQSSVSTTLRQKLLWCIEQDKIMTKMVLSCPESCAEDGPSVCLRPLLMTIRDERYMLGKELCTWNITLNNQDIADLSIVLELRGRSSYPFTHLELLDCGIDAWSVERLGKAMCFSSLASLNLDYNEFGEEGVKGLLNGLAGNNQMVSLSLCYCNLGPSTGSLLGTFITQSAIRDLYVNGNELQCEGALDLIRQIAEYAENEAMKKLSEQHLKEPDTEVANLNMESERISTTGLGSSIKKMKGKKKGIDCKKTKPPEIGPWLEKLHLADNGIDGNGEEGRASPLTFTAMLCRIIKFSDHLTEIDLDDNCTGELCGKLILEALKERKEAKLTGVKVKVTAQISADTFSGILKNSKKLKSRKKKKKIKKKSK</sequence>
<dbReference type="InterPro" id="IPR052394">
    <property type="entry name" value="LRR-containing"/>
</dbReference>
<evidence type="ECO:0000313" key="2">
    <source>
        <dbReference type="Proteomes" id="UP001230051"/>
    </source>
</evidence>
<evidence type="ECO:0000313" key="1">
    <source>
        <dbReference type="EMBL" id="KAK1168551.1"/>
    </source>
</evidence>
<comment type="caution">
    <text evidence="1">The sequence shown here is derived from an EMBL/GenBank/DDBJ whole genome shotgun (WGS) entry which is preliminary data.</text>
</comment>
<dbReference type="Proteomes" id="UP001230051">
    <property type="component" value="Unassembled WGS sequence"/>
</dbReference>
<dbReference type="SUPFAM" id="SSF52047">
    <property type="entry name" value="RNI-like"/>
    <property type="match status" value="1"/>
</dbReference>
<dbReference type="PANTHER" id="PTHR24114">
    <property type="entry name" value="LEUCINE RICH REPEAT FAMILY PROTEIN"/>
    <property type="match status" value="1"/>
</dbReference>
<dbReference type="EMBL" id="JAGXEW010000008">
    <property type="protein sequence ID" value="KAK1168551.1"/>
    <property type="molecule type" value="Genomic_DNA"/>
</dbReference>